<name>A0A7R7DM61_9ACTN</name>
<dbReference type="InterPro" id="IPR009097">
    <property type="entry name" value="Cyclic_Pdiesterase"/>
</dbReference>
<dbReference type="Proteomes" id="UP000611640">
    <property type="component" value="Chromosome"/>
</dbReference>
<sequence length="181" mass="19637">MIAPDDRRTAVVVLVPGADRVVRRWRDRHDPHAAAGVPAHVTVLYPWIPADALTAEDERALAALAAAHDRFALDFAGFGTLGRTLWLAPSPAEPVVALTRAVAARWPQHPPYRGRFDGDHPHLTIADGADPVLFPRITDDVGAHLPLRVDVTELTLVEQRAGGWRLRRSFPLGTAGSPAGR</sequence>
<dbReference type="Gene3D" id="3.90.1140.10">
    <property type="entry name" value="Cyclic phosphodiesterase"/>
    <property type="match status" value="1"/>
</dbReference>
<dbReference type="RefSeq" id="WP_203960924.1">
    <property type="nucleotide sequence ID" value="NZ_AP023355.1"/>
</dbReference>
<dbReference type="AlphaFoldDB" id="A0A7R7DM61"/>
<evidence type="ECO:0000313" key="2">
    <source>
        <dbReference type="Proteomes" id="UP000611640"/>
    </source>
</evidence>
<gene>
    <name evidence="1" type="ORF">Athai_16710</name>
</gene>
<dbReference type="KEGG" id="atl:Athai_16710"/>
<evidence type="ECO:0008006" key="3">
    <source>
        <dbReference type="Google" id="ProtNLM"/>
    </source>
</evidence>
<protein>
    <recommendedName>
        <fullName evidence="3">2'-5' RNA ligase family protein</fullName>
    </recommendedName>
</protein>
<organism evidence="1 2">
    <name type="scientific">Actinocatenispora thailandica</name>
    <dbReference type="NCBI Taxonomy" id="227318"/>
    <lineage>
        <taxon>Bacteria</taxon>
        <taxon>Bacillati</taxon>
        <taxon>Actinomycetota</taxon>
        <taxon>Actinomycetes</taxon>
        <taxon>Micromonosporales</taxon>
        <taxon>Micromonosporaceae</taxon>
        <taxon>Actinocatenispora</taxon>
    </lineage>
</organism>
<keyword evidence="2" id="KW-1185">Reference proteome</keyword>
<dbReference type="SUPFAM" id="SSF55144">
    <property type="entry name" value="LigT-like"/>
    <property type="match status" value="1"/>
</dbReference>
<reference evidence="1 2" key="1">
    <citation type="submission" date="2020-08" db="EMBL/GenBank/DDBJ databases">
        <title>Whole genome shotgun sequence of Actinocatenispora thailandica NBRC 105041.</title>
        <authorList>
            <person name="Komaki H."/>
            <person name="Tamura T."/>
        </authorList>
    </citation>
    <scope>NUCLEOTIDE SEQUENCE [LARGE SCALE GENOMIC DNA]</scope>
    <source>
        <strain evidence="1 2">NBRC 105041</strain>
    </source>
</reference>
<dbReference type="Pfam" id="PF13563">
    <property type="entry name" value="2_5_RNA_ligase2"/>
    <property type="match status" value="1"/>
</dbReference>
<accession>A0A7R7DM61</accession>
<evidence type="ECO:0000313" key="1">
    <source>
        <dbReference type="EMBL" id="BCJ34168.1"/>
    </source>
</evidence>
<dbReference type="EMBL" id="AP023355">
    <property type="protein sequence ID" value="BCJ34168.1"/>
    <property type="molecule type" value="Genomic_DNA"/>
</dbReference>
<proteinExistence type="predicted"/>